<evidence type="ECO:0000313" key="3">
    <source>
        <dbReference type="Proteomes" id="UP000078343"/>
    </source>
</evidence>
<feature type="region of interest" description="Disordered" evidence="1">
    <location>
        <begin position="30"/>
        <end position="52"/>
    </location>
</feature>
<accession>A0A178ZWZ2</accession>
<evidence type="ECO:0000256" key="1">
    <source>
        <dbReference type="SAM" id="MobiDB-lite"/>
    </source>
</evidence>
<comment type="caution">
    <text evidence="2">The sequence shown here is derived from an EMBL/GenBank/DDBJ whole genome shotgun (WGS) entry which is preliminary data.</text>
</comment>
<proteinExistence type="predicted"/>
<dbReference type="OrthoDB" id="10362993at2759"/>
<dbReference type="Proteomes" id="UP000078343">
    <property type="component" value="Unassembled WGS sequence"/>
</dbReference>
<gene>
    <name evidence="2" type="ORF">AYL99_03153</name>
</gene>
<dbReference type="AlphaFoldDB" id="A0A178ZWZ2"/>
<keyword evidence="3" id="KW-1185">Reference proteome</keyword>
<dbReference type="GeneID" id="30007323"/>
<organism evidence="2 3">
    <name type="scientific">Fonsecaea erecta</name>
    <dbReference type="NCBI Taxonomy" id="1367422"/>
    <lineage>
        <taxon>Eukaryota</taxon>
        <taxon>Fungi</taxon>
        <taxon>Dikarya</taxon>
        <taxon>Ascomycota</taxon>
        <taxon>Pezizomycotina</taxon>
        <taxon>Eurotiomycetes</taxon>
        <taxon>Chaetothyriomycetidae</taxon>
        <taxon>Chaetothyriales</taxon>
        <taxon>Herpotrichiellaceae</taxon>
        <taxon>Fonsecaea</taxon>
    </lineage>
</organism>
<dbReference type="RefSeq" id="XP_018697293.1">
    <property type="nucleotide sequence ID" value="XM_018834669.1"/>
</dbReference>
<evidence type="ECO:0008006" key="4">
    <source>
        <dbReference type="Google" id="ProtNLM"/>
    </source>
</evidence>
<protein>
    <recommendedName>
        <fullName evidence="4">Clr5 domain-containing protein</fullName>
    </recommendedName>
</protein>
<name>A0A178ZWZ2_9EURO</name>
<reference evidence="2 3" key="1">
    <citation type="submission" date="2016-04" db="EMBL/GenBank/DDBJ databases">
        <title>Draft genome of Fonsecaea erecta CBS 125763.</title>
        <authorList>
            <person name="Weiss V.A."/>
            <person name="Vicente V.A."/>
            <person name="Raittz R.T."/>
            <person name="Moreno L.F."/>
            <person name="De Souza E.M."/>
            <person name="Pedrosa F.O."/>
            <person name="Steffens M.B."/>
            <person name="Faoro H."/>
            <person name="Tadra-Sfeir M.Z."/>
            <person name="Najafzadeh M.J."/>
            <person name="Felipe M.S."/>
            <person name="Teixeira M."/>
            <person name="Sun J."/>
            <person name="Xi L."/>
            <person name="Gomes R."/>
            <person name="De Azevedo C.M."/>
            <person name="Salgado C.G."/>
            <person name="Da Silva M.B."/>
            <person name="Nascimento M.F."/>
            <person name="Queiroz-Telles F."/>
            <person name="Attili D.S."/>
            <person name="Gorbushina A."/>
        </authorList>
    </citation>
    <scope>NUCLEOTIDE SEQUENCE [LARGE SCALE GENOMIC DNA]</scope>
    <source>
        <strain evidence="2 3">CBS 125763</strain>
    </source>
</reference>
<sequence length="388" mass="45081">MSDKKIQHALKKVYGVSTSAKQLNRLRTKKWGSMSADQAQKSEDQRPYSRSIQETTILPSPVQAGFYQDDIRTREDKVQHWVNSYIDCYFTANQAAVREFDLLYSTPGEDYQISWQELNQITIGLPDLMNPKAQAKFSQTWRQILDGVRAAIRATREANALIFFWRICRQLLDMQQTEDAQHWFRNEYPIEALFAAILAETENDQNGLPLLLNRLIEVVYTAPRDEVTGLLERGYFHAIRRLRIAWPTETFTIPQMETNYLIRWNETTSHVRPLSSEYEKLILCALEKFGEDDERVFIFRHQFLFFLSRCVQDPTVIHCTAKRLYRKAKDVLVKRPGFIWNGVPRALGFAARILMTVHGQTLLDDVGEDDRRNAIAAGFAYPTDAYNL</sequence>
<dbReference type="EMBL" id="LVYI01000002">
    <property type="protein sequence ID" value="OAP63926.1"/>
    <property type="molecule type" value="Genomic_DNA"/>
</dbReference>
<evidence type="ECO:0000313" key="2">
    <source>
        <dbReference type="EMBL" id="OAP63926.1"/>
    </source>
</evidence>